<evidence type="ECO:0000313" key="2">
    <source>
        <dbReference type="Proteomes" id="UP000694918"/>
    </source>
</evidence>
<dbReference type="AlphaFoldDB" id="A0AAJ6TIG2"/>
<accession>A0AAJ6TIG2</accession>
<reference evidence="3" key="1">
    <citation type="submission" date="2025-08" db="UniProtKB">
        <authorList>
            <consortium name="RefSeq"/>
        </authorList>
    </citation>
    <scope>IDENTIFICATION</scope>
</reference>
<name>A0AAJ6TIG2_POPEU</name>
<keyword evidence="2" id="KW-1185">Reference proteome</keyword>
<feature type="region of interest" description="Disordered" evidence="1">
    <location>
        <begin position="1"/>
        <end position="56"/>
    </location>
</feature>
<dbReference type="Proteomes" id="UP000694918">
    <property type="component" value="Unplaced"/>
</dbReference>
<dbReference type="RefSeq" id="XP_011011331.1">
    <property type="nucleotide sequence ID" value="XM_011013029.1"/>
</dbReference>
<evidence type="ECO:0000256" key="1">
    <source>
        <dbReference type="SAM" id="MobiDB-lite"/>
    </source>
</evidence>
<dbReference type="PANTHER" id="PTHR31170:SF24">
    <property type="match status" value="1"/>
</dbReference>
<proteinExistence type="predicted"/>
<feature type="compositionally biased region" description="Basic and acidic residues" evidence="1">
    <location>
        <begin position="11"/>
        <end position="55"/>
    </location>
</feature>
<sequence length="477" mass="54615">MTLAPEAWTSEFRKSEDANNLEKDKFSAKSDIERARASKMEEDKPSSSNKGKDIDVGSASETKMIGKLYAQLEIDVGSASENKIFAQLDMDVGSASENKGVQTGSKRTLASLLSTTDFNRYYKEHSESRRATPRLLDMEKIRDIIRSIQNQEERLRDCYSEEFKLAKKSDFIEMVMLDAVFIIEFMKEYSKNDEGPNRFEPRTILDIREDLILLENQLPFFIIQKIYDKYNRARQDPTAIPFFDLVTSHSKNYTFLKNIETNLSVKKSRHFTDLLRNFMLNGARQPNGARKLNGSSNPIMLRHNAVKLRAAGVEFEVAEDKCLLNITFEKGVLKIPLLEVDYHFERAVRNIMALEQCLYQNEAYVCSYIKFMDHLIDSAEDVGLLVGKKIITHRLGNDAAVSVMINKLCENISDPYTYYDDICEKMNDHCDSLLNRMKATLELVYFPHVWRGTGTIAAAVLLMLTLIQTITSVKSVF</sequence>
<gene>
    <name evidence="3" type="primary">LOC105115942</name>
</gene>
<dbReference type="Pfam" id="PF03140">
    <property type="entry name" value="DUF247"/>
    <property type="match status" value="1"/>
</dbReference>
<dbReference type="InterPro" id="IPR004158">
    <property type="entry name" value="DUF247_pln"/>
</dbReference>
<dbReference type="PANTHER" id="PTHR31170">
    <property type="entry name" value="BNAC04G53230D PROTEIN"/>
    <property type="match status" value="1"/>
</dbReference>
<protein>
    <submittedName>
        <fullName evidence="3">UPF0481 protein At3g47200-like</fullName>
    </submittedName>
</protein>
<evidence type="ECO:0000313" key="3">
    <source>
        <dbReference type="RefSeq" id="XP_011011331.1"/>
    </source>
</evidence>
<organism evidence="2 3">
    <name type="scientific">Populus euphratica</name>
    <name type="common">Euphrates poplar</name>
    <dbReference type="NCBI Taxonomy" id="75702"/>
    <lineage>
        <taxon>Eukaryota</taxon>
        <taxon>Viridiplantae</taxon>
        <taxon>Streptophyta</taxon>
        <taxon>Embryophyta</taxon>
        <taxon>Tracheophyta</taxon>
        <taxon>Spermatophyta</taxon>
        <taxon>Magnoliopsida</taxon>
        <taxon>eudicotyledons</taxon>
        <taxon>Gunneridae</taxon>
        <taxon>Pentapetalae</taxon>
        <taxon>rosids</taxon>
        <taxon>fabids</taxon>
        <taxon>Malpighiales</taxon>
        <taxon>Salicaceae</taxon>
        <taxon>Saliceae</taxon>
        <taxon>Populus</taxon>
    </lineage>
</organism>
<dbReference type="GeneID" id="105115942"/>
<dbReference type="KEGG" id="peu:105115942"/>